<dbReference type="Proteomes" id="UP000664859">
    <property type="component" value="Unassembled WGS sequence"/>
</dbReference>
<feature type="region of interest" description="Disordered" evidence="1">
    <location>
        <begin position="133"/>
        <end position="171"/>
    </location>
</feature>
<feature type="compositionally biased region" description="Basic and acidic residues" evidence="1">
    <location>
        <begin position="1"/>
        <end position="10"/>
    </location>
</feature>
<feature type="compositionally biased region" description="Polar residues" evidence="1">
    <location>
        <begin position="29"/>
        <end position="39"/>
    </location>
</feature>
<sequence>MMGDNDREGNRAVPGTDASYDDGDEDQPRTSAQNVIPTEQLQNGLRTAKSLWLVGWNGVKDTWKTVESSEQVARLKEAAAPVVERAATGLSEVGQTVGAATQKGMQWTGERFEEAKPHLVEFKDRAVVVTKDLQRKVTGAPPDDGSGSTAPRSPPRRDDAGGSGGAESGTI</sequence>
<dbReference type="AlphaFoldDB" id="A0A835ZI10"/>
<evidence type="ECO:0000256" key="1">
    <source>
        <dbReference type="SAM" id="MobiDB-lite"/>
    </source>
</evidence>
<feature type="compositionally biased region" description="Gly residues" evidence="1">
    <location>
        <begin position="161"/>
        <end position="171"/>
    </location>
</feature>
<keyword evidence="3" id="KW-1185">Reference proteome</keyword>
<comment type="caution">
    <text evidence="2">The sequence shown here is derived from an EMBL/GenBank/DDBJ whole genome shotgun (WGS) entry which is preliminary data.</text>
</comment>
<proteinExistence type="predicted"/>
<organism evidence="2 3">
    <name type="scientific">Tribonema minus</name>
    <dbReference type="NCBI Taxonomy" id="303371"/>
    <lineage>
        <taxon>Eukaryota</taxon>
        <taxon>Sar</taxon>
        <taxon>Stramenopiles</taxon>
        <taxon>Ochrophyta</taxon>
        <taxon>PX clade</taxon>
        <taxon>Xanthophyceae</taxon>
        <taxon>Tribonematales</taxon>
        <taxon>Tribonemataceae</taxon>
        <taxon>Tribonema</taxon>
    </lineage>
</organism>
<gene>
    <name evidence="2" type="ORF">JKP88DRAFT_217265</name>
</gene>
<dbReference type="EMBL" id="JAFCMP010000024">
    <property type="protein sequence ID" value="KAG5191014.1"/>
    <property type="molecule type" value="Genomic_DNA"/>
</dbReference>
<evidence type="ECO:0000313" key="3">
    <source>
        <dbReference type="Proteomes" id="UP000664859"/>
    </source>
</evidence>
<name>A0A835ZI10_9STRA</name>
<evidence type="ECO:0000313" key="2">
    <source>
        <dbReference type="EMBL" id="KAG5191014.1"/>
    </source>
</evidence>
<protein>
    <submittedName>
        <fullName evidence="2">Uncharacterized protein</fullName>
    </submittedName>
</protein>
<reference evidence="2" key="1">
    <citation type="submission" date="2021-02" db="EMBL/GenBank/DDBJ databases">
        <title>First Annotated Genome of the Yellow-green Alga Tribonema minus.</title>
        <authorList>
            <person name="Mahan K.M."/>
        </authorList>
    </citation>
    <scope>NUCLEOTIDE SEQUENCE</scope>
    <source>
        <strain evidence="2">UTEX B ZZ1240</strain>
    </source>
</reference>
<feature type="region of interest" description="Disordered" evidence="1">
    <location>
        <begin position="1"/>
        <end position="39"/>
    </location>
</feature>
<accession>A0A835ZI10</accession>